<dbReference type="EMBL" id="LT552038">
    <property type="protein sequence ID" value="SAL97869.1"/>
    <property type="molecule type" value="Genomic_DNA"/>
</dbReference>
<evidence type="ECO:0000256" key="1">
    <source>
        <dbReference type="SAM" id="MobiDB-lite"/>
    </source>
</evidence>
<feature type="region of interest" description="Disordered" evidence="1">
    <location>
        <begin position="25"/>
        <end position="48"/>
    </location>
</feature>
<accession>A0A163KRY7</accession>
<dbReference type="Proteomes" id="UP000078561">
    <property type="component" value="Unassembled WGS sequence"/>
</dbReference>
<evidence type="ECO:0000313" key="3">
    <source>
        <dbReference type="Proteomes" id="UP000078561"/>
    </source>
</evidence>
<protein>
    <submittedName>
        <fullName evidence="2">Uncharacterized protein</fullName>
    </submittedName>
</protein>
<proteinExistence type="predicted"/>
<reference evidence="2" key="1">
    <citation type="submission" date="2016-04" db="EMBL/GenBank/DDBJ databases">
        <authorList>
            <person name="Evans L.H."/>
            <person name="Alamgir A."/>
            <person name="Owens N."/>
            <person name="Weber N.D."/>
            <person name="Virtaneva K."/>
            <person name="Barbian K."/>
            <person name="Babar A."/>
            <person name="Rosenke K."/>
        </authorList>
    </citation>
    <scope>NUCLEOTIDE SEQUENCE [LARGE SCALE GENOMIC DNA]</scope>
    <source>
        <strain evidence="2">CBS 101.48</strain>
    </source>
</reference>
<sequence>MGKFSSTICPICLVPTKTINQRKKHAKCRDARLDQPGPSESSSQQSVITTEPLVTMAIDMEDDLVDFDFDDGATTASLNTHFTLSERNVQQEWL</sequence>
<evidence type="ECO:0000313" key="2">
    <source>
        <dbReference type="EMBL" id="SAL97869.1"/>
    </source>
</evidence>
<dbReference type="AlphaFoldDB" id="A0A163KRY7"/>
<name>A0A163KRY7_ABSGL</name>
<dbReference type="InParanoid" id="A0A163KRY7"/>
<keyword evidence="3" id="KW-1185">Reference proteome</keyword>
<gene>
    <name evidence="2" type="primary">ABSGL_03394.1 scaffold 4591</name>
</gene>
<organism evidence="2">
    <name type="scientific">Absidia glauca</name>
    <name type="common">Pin mould</name>
    <dbReference type="NCBI Taxonomy" id="4829"/>
    <lineage>
        <taxon>Eukaryota</taxon>
        <taxon>Fungi</taxon>
        <taxon>Fungi incertae sedis</taxon>
        <taxon>Mucoromycota</taxon>
        <taxon>Mucoromycotina</taxon>
        <taxon>Mucoromycetes</taxon>
        <taxon>Mucorales</taxon>
        <taxon>Cunninghamellaceae</taxon>
        <taxon>Absidia</taxon>
    </lineage>
</organism>